<gene>
    <name evidence="2" type="ORF">HCT46_04750</name>
</gene>
<organism evidence="2 3">
    <name type="scientific">Entomospira nematocerorum</name>
    <dbReference type="NCBI Taxonomy" id="2719987"/>
    <lineage>
        <taxon>Bacteria</taxon>
        <taxon>Pseudomonadati</taxon>
        <taxon>Spirochaetota</taxon>
        <taxon>Spirochaetia</taxon>
        <taxon>Spirochaetales</taxon>
        <taxon>Spirochaetaceae</taxon>
        <taxon>Entomospira</taxon>
    </lineage>
</organism>
<dbReference type="Pfam" id="PF18663">
    <property type="entry name" value="Pallilysin"/>
    <property type="match status" value="1"/>
</dbReference>
<feature type="domain" description="Pallilysin beta barrel" evidence="1">
    <location>
        <begin position="212"/>
        <end position="305"/>
    </location>
</feature>
<dbReference type="RefSeq" id="WP_167703644.1">
    <property type="nucleotide sequence ID" value="NZ_CP118168.1"/>
</dbReference>
<dbReference type="AlphaFoldDB" id="A0A968KVE5"/>
<dbReference type="InterPro" id="IPR041037">
    <property type="entry name" value="Pallilysin"/>
</dbReference>
<proteinExistence type="predicted"/>
<dbReference type="EMBL" id="JAATLK010000001">
    <property type="protein sequence ID" value="NIZ47223.1"/>
    <property type="molecule type" value="Genomic_DNA"/>
</dbReference>
<sequence length="437" mass="50913">MQYRIYTILLVTLLLITSCRNYKEFDSSVFDKKPIQQESSEDSKNQLKPILSHLTGENSAYWITQEQGSILIYPYLWQNQQQAIGHTLQLNSKTNITHSPFKQATLDYIHFDPSDDYPYALLKIENSDSFTETLEVYQLKSNIPTLLFHITTTGQITYIVDESDMLSTQILIQSPDLHTETYDYYRYDPTQKQFILFQSESYPYEKGLSRSQEIESFLAGPWQSDTPTHKGMIVFMPRDRQILFEQERVEIYDWVNTSSYAGKLSIQAKNLQIPRISGNTTITVIDANTIIVQSLSNNVWQGQYRRLNLQQEQVNNQGPESIVLQTAPFQGIYIDQNGVELHFDYPFFSKKTPHSKHDGSMSLFMLEKTLIMQLRYRNIYGIIEDQESFEVSFTEESDGIHQIRLLQLKPTRLFIFGSYPLPQSVILRYEQIERASN</sequence>
<keyword evidence="3" id="KW-1185">Reference proteome</keyword>
<protein>
    <recommendedName>
        <fullName evidence="1">Pallilysin beta barrel domain-containing protein</fullName>
    </recommendedName>
</protein>
<reference evidence="2" key="1">
    <citation type="submission" date="2020-03" db="EMBL/GenBank/DDBJ databases">
        <title>Spirochaetal bacteria isolated from arthropods constitute a novel genus Entomospira genus novum within the order Spirochaetales.</title>
        <authorList>
            <person name="Grana-Miraglia L."/>
            <person name="Sikutova S."/>
            <person name="Fingerle V."/>
            <person name="Sing A."/>
            <person name="Castillo-Ramirez S."/>
            <person name="Margos G."/>
            <person name="Rudolf I."/>
        </authorList>
    </citation>
    <scope>NUCLEOTIDE SEQUENCE</scope>
    <source>
        <strain evidence="2">BR208</strain>
    </source>
</reference>
<name>A0A968KVE5_9SPIO</name>
<evidence type="ECO:0000313" key="3">
    <source>
        <dbReference type="Proteomes" id="UP000752013"/>
    </source>
</evidence>
<evidence type="ECO:0000313" key="2">
    <source>
        <dbReference type="EMBL" id="NIZ47223.1"/>
    </source>
</evidence>
<accession>A0A968KVE5</accession>
<dbReference type="PROSITE" id="PS51257">
    <property type="entry name" value="PROKAR_LIPOPROTEIN"/>
    <property type="match status" value="1"/>
</dbReference>
<comment type="caution">
    <text evidence="2">The sequence shown here is derived from an EMBL/GenBank/DDBJ whole genome shotgun (WGS) entry which is preliminary data.</text>
</comment>
<dbReference type="Proteomes" id="UP000752013">
    <property type="component" value="Unassembled WGS sequence"/>
</dbReference>
<evidence type="ECO:0000259" key="1">
    <source>
        <dbReference type="Pfam" id="PF18663"/>
    </source>
</evidence>